<proteinExistence type="predicted"/>
<reference evidence="2" key="1">
    <citation type="submission" date="2016-10" db="EMBL/GenBank/DDBJ databases">
        <authorList>
            <person name="Varghese N."/>
            <person name="Submissions S."/>
        </authorList>
    </citation>
    <scope>NUCLEOTIDE SEQUENCE [LARGE SCALE GENOMIC DNA]</scope>
    <source>
        <strain evidence="2">DSM 43163</strain>
    </source>
</reference>
<protein>
    <submittedName>
        <fullName evidence="1">Uncharacterized protein</fullName>
    </submittedName>
</protein>
<organism evidence="1 2">
    <name type="scientific">Thermomonospora echinospora</name>
    <dbReference type="NCBI Taxonomy" id="1992"/>
    <lineage>
        <taxon>Bacteria</taxon>
        <taxon>Bacillati</taxon>
        <taxon>Actinomycetota</taxon>
        <taxon>Actinomycetes</taxon>
        <taxon>Streptosporangiales</taxon>
        <taxon>Thermomonosporaceae</taxon>
        <taxon>Thermomonospora</taxon>
    </lineage>
</organism>
<dbReference type="OrthoDB" id="3462662at2"/>
<sequence>MFWRKTKAAIGNFHPLHQGLIWQRGLSAAMRPADWAALVQSLAGHDAVVKRRKWAPPHRTHHVLVPLIRVLSQDMRPDGVLAITADLRGPDFPEKLTPQRDLAVQRPIRSIKEWYSIDPWLRIRAELRDGSVLDLSVTDRVRYRKIHKVVRGKHKTKQKTKVVQQVTATRRLRRDAPVRQPAVPPPSWLRVRVRNDRRMVIRTSAKFPKDDAQLSERILYVLTEAFRWTPPGLARPARRTS</sequence>
<evidence type="ECO:0000313" key="1">
    <source>
        <dbReference type="EMBL" id="SEG69219.1"/>
    </source>
</evidence>
<evidence type="ECO:0000313" key="2">
    <source>
        <dbReference type="Proteomes" id="UP000236723"/>
    </source>
</evidence>
<dbReference type="RefSeq" id="WP_103939517.1">
    <property type="nucleotide sequence ID" value="NZ_FNVO01000009.1"/>
</dbReference>
<name>A0A1H6C8B6_9ACTN</name>
<dbReference type="AlphaFoldDB" id="A0A1H6C8B6"/>
<gene>
    <name evidence="1" type="ORF">SAMN04489712_10962</name>
</gene>
<keyword evidence="2" id="KW-1185">Reference proteome</keyword>
<dbReference type="Proteomes" id="UP000236723">
    <property type="component" value="Unassembled WGS sequence"/>
</dbReference>
<dbReference type="EMBL" id="FNVO01000009">
    <property type="protein sequence ID" value="SEG69219.1"/>
    <property type="molecule type" value="Genomic_DNA"/>
</dbReference>
<accession>A0A1H6C8B6</accession>